<feature type="binding site" evidence="3">
    <location>
        <position position="79"/>
    </location>
    <ligand>
        <name>substrate</name>
    </ligand>
</feature>
<sequence length="229" mass="25793">MLSQIHILPNVTRFNADPSQARVLKVSDSISVALFLEDKEGHYFGAGPSGVVSINEETGEIRVLKELLPASLKEQVRFNDGAVDCKGRFWFGELDFACLGGQSTDSYIPKGRLWRYDPDGTASIHDNEIAGSNGIAWSPDNKFMYHNDSIRCTVRRYEFDPEAGTLSNRIDFIDLRSAGEDTPDTAKRLPDYLRDGHPDGMVTDTEGNLWIAIWKKSCEYQLFRRNIEP</sequence>
<keyword evidence="3" id="KW-0479">Metal-binding</keyword>
<dbReference type="Proteomes" id="UP001383192">
    <property type="component" value="Unassembled WGS sequence"/>
</dbReference>
<protein>
    <recommendedName>
        <fullName evidence="4">SMP-30/Gluconolactonase/LRE-like region domain-containing protein</fullName>
    </recommendedName>
</protein>
<feature type="active site" description="Proton donor/acceptor" evidence="2">
    <location>
        <position position="199"/>
    </location>
</feature>
<evidence type="ECO:0000256" key="2">
    <source>
        <dbReference type="PIRSR" id="PIRSR605511-1"/>
    </source>
</evidence>
<feature type="binding site" evidence="3">
    <location>
        <position position="199"/>
    </location>
    <ligand>
        <name>a divalent metal cation</name>
        <dbReference type="ChEBI" id="CHEBI:60240"/>
    </ligand>
</feature>
<dbReference type="PANTHER" id="PTHR10907">
    <property type="entry name" value="REGUCALCIN"/>
    <property type="match status" value="1"/>
</dbReference>
<organism evidence="5 6">
    <name type="scientific">Paramarasmius palmivorus</name>
    <dbReference type="NCBI Taxonomy" id="297713"/>
    <lineage>
        <taxon>Eukaryota</taxon>
        <taxon>Fungi</taxon>
        <taxon>Dikarya</taxon>
        <taxon>Basidiomycota</taxon>
        <taxon>Agaricomycotina</taxon>
        <taxon>Agaricomycetes</taxon>
        <taxon>Agaricomycetidae</taxon>
        <taxon>Agaricales</taxon>
        <taxon>Marasmiineae</taxon>
        <taxon>Marasmiaceae</taxon>
        <taxon>Paramarasmius</taxon>
    </lineage>
</organism>
<comment type="caution">
    <text evidence="5">The sequence shown here is derived from an EMBL/GenBank/DDBJ whole genome shotgun (WGS) entry which is preliminary data.</text>
</comment>
<dbReference type="PRINTS" id="PR01790">
    <property type="entry name" value="SMP30FAMILY"/>
</dbReference>
<feature type="domain" description="SMP-30/Gluconolactonase/LRE-like region" evidence="4">
    <location>
        <begin position="10"/>
        <end position="218"/>
    </location>
</feature>
<dbReference type="Gene3D" id="2.120.10.30">
    <property type="entry name" value="TolB, C-terminal domain"/>
    <property type="match status" value="1"/>
</dbReference>
<dbReference type="Pfam" id="PF08450">
    <property type="entry name" value="SGL"/>
    <property type="match status" value="1"/>
</dbReference>
<dbReference type="SUPFAM" id="SSF63829">
    <property type="entry name" value="Calcium-dependent phosphotriesterase"/>
    <property type="match status" value="1"/>
</dbReference>
<name>A0AAW0BPD6_9AGAR</name>
<evidence type="ECO:0000313" key="5">
    <source>
        <dbReference type="EMBL" id="KAK7027958.1"/>
    </source>
</evidence>
<evidence type="ECO:0000256" key="1">
    <source>
        <dbReference type="ARBA" id="ARBA00008853"/>
    </source>
</evidence>
<evidence type="ECO:0000256" key="3">
    <source>
        <dbReference type="PIRSR" id="PIRSR605511-2"/>
    </source>
</evidence>
<evidence type="ECO:0000313" key="6">
    <source>
        <dbReference type="Proteomes" id="UP001383192"/>
    </source>
</evidence>
<reference evidence="5 6" key="1">
    <citation type="submission" date="2024-01" db="EMBL/GenBank/DDBJ databases">
        <title>A draft genome for a cacao thread blight-causing isolate of Paramarasmius palmivorus.</title>
        <authorList>
            <person name="Baruah I.K."/>
            <person name="Bukari Y."/>
            <person name="Amoako-Attah I."/>
            <person name="Meinhardt L.W."/>
            <person name="Bailey B.A."/>
            <person name="Cohen S.P."/>
        </authorList>
    </citation>
    <scope>NUCLEOTIDE SEQUENCE [LARGE SCALE GENOMIC DNA]</scope>
    <source>
        <strain evidence="5 6">GH-12</strain>
    </source>
</reference>
<dbReference type="GO" id="GO:0004341">
    <property type="term" value="F:gluconolactonase activity"/>
    <property type="evidence" value="ECO:0007669"/>
    <property type="project" value="TreeGrafter"/>
</dbReference>
<comment type="cofactor">
    <cofactor evidence="3">
        <name>Zn(2+)</name>
        <dbReference type="ChEBI" id="CHEBI:29105"/>
    </cofactor>
    <text evidence="3">Binds 1 divalent metal cation per subunit.</text>
</comment>
<feature type="binding site" evidence="3">
    <location>
        <position position="133"/>
    </location>
    <ligand>
        <name>a divalent metal cation</name>
        <dbReference type="ChEBI" id="CHEBI:60240"/>
    </ligand>
</feature>
<dbReference type="EMBL" id="JAYKXP010000092">
    <property type="protein sequence ID" value="KAK7027958.1"/>
    <property type="molecule type" value="Genomic_DNA"/>
</dbReference>
<evidence type="ECO:0000259" key="4">
    <source>
        <dbReference type="Pfam" id="PF08450"/>
    </source>
</evidence>
<dbReference type="GO" id="GO:0019853">
    <property type="term" value="P:L-ascorbic acid biosynthetic process"/>
    <property type="evidence" value="ECO:0007669"/>
    <property type="project" value="TreeGrafter"/>
</dbReference>
<keyword evidence="6" id="KW-1185">Reference proteome</keyword>
<accession>A0AAW0BPD6</accession>
<keyword evidence="3" id="KW-0862">Zinc</keyword>
<dbReference type="InterPro" id="IPR011042">
    <property type="entry name" value="6-blade_b-propeller_TolB-like"/>
</dbReference>
<dbReference type="AlphaFoldDB" id="A0AAW0BPD6"/>
<dbReference type="GO" id="GO:0005509">
    <property type="term" value="F:calcium ion binding"/>
    <property type="evidence" value="ECO:0007669"/>
    <property type="project" value="TreeGrafter"/>
</dbReference>
<proteinExistence type="inferred from homology"/>
<feature type="binding site" evidence="3">
    <location>
        <position position="77"/>
    </location>
    <ligand>
        <name>substrate</name>
    </ligand>
</feature>
<dbReference type="InterPro" id="IPR005511">
    <property type="entry name" value="SMP-30"/>
</dbReference>
<dbReference type="PANTHER" id="PTHR10907:SF47">
    <property type="entry name" value="REGUCALCIN"/>
    <property type="match status" value="1"/>
</dbReference>
<dbReference type="InterPro" id="IPR013658">
    <property type="entry name" value="SGL"/>
</dbReference>
<comment type="similarity">
    <text evidence="1">Belongs to the SMP-30/CGR1 family.</text>
</comment>
<gene>
    <name evidence="5" type="ORF">VNI00_015041</name>
</gene>